<keyword evidence="7" id="KW-1185">Reference proteome</keyword>
<dbReference type="Pfam" id="PF03466">
    <property type="entry name" value="LysR_substrate"/>
    <property type="match status" value="1"/>
</dbReference>
<dbReference type="OrthoDB" id="528082at2"/>
<reference evidence="6 7" key="1">
    <citation type="submission" date="2019-06" db="EMBL/GenBank/DDBJ databases">
        <title>Paenimaribius caenipelagi gen. nov., sp. nov., isolated from a tidal flat.</title>
        <authorList>
            <person name="Yoon J.-H."/>
        </authorList>
    </citation>
    <scope>NUCLEOTIDE SEQUENCE [LARGE SCALE GENOMIC DNA]</scope>
    <source>
        <strain evidence="6 7">JBTF-M29</strain>
    </source>
</reference>
<dbReference type="InterPro" id="IPR036390">
    <property type="entry name" value="WH_DNA-bd_sf"/>
</dbReference>
<dbReference type="GO" id="GO:0003700">
    <property type="term" value="F:DNA-binding transcription factor activity"/>
    <property type="evidence" value="ECO:0007669"/>
    <property type="project" value="InterPro"/>
</dbReference>
<protein>
    <submittedName>
        <fullName evidence="6">LysR family transcriptional regulator</fullName>
    </submittedName>
</protein>
<dbReference type="Pfam" id="PF00126">
    <property type="entry name" value="HTH_1"/>
    <property type="match status" value="1"/>
</dbReference>
<evidence type="ECO:0000256" key="1">
    <source>
        <dbReference type="ARBA" id="ARBA00009437"/>
    </source>
</evidence>
<dbReference type="Gene3D" id="1.10.10.10">
    <property type="entry name" value="Winged helix-like DNA-binding domain superfamily/Winged helix DNA-binding domain"/>
    <property type="match status" value="1"/>
</dbReference>
<accession>A0A547QA29</accession>
<keyword evidence="4" id="KW-0804">Transcription</keyword>
<dbReference type="Proteomes" id="UP000318590">
    <property type="component" value="Unassembled WGS sequence"/>
</dbReference>
<evidence type="ECO:0000259" key="5">
    <source>
        <dbReference type="PROSITE" id="PS50931"/>
    </source>
</evidence>
<keyword evidence="2" id="KW-0805">Transcription regulation</keyword>
<dbReference type="PANTHER" id="PTHR30126">
    <property type="entry name" value="HTH-TYPE TRANSCRIPTIONAL REGULATOR"/>
    <property type="match status" value="1"/>
</dbReference>
<proteinExistence type="inferred from homology"/>
<evidence type="ECO:0000256" key="4">
    <source>
        <dbReference type="ARBA" id="ARBA00023163"/>
    </source>
</evidence>
<comment type="similarity">
    <text evidence="1">Belongs to the LysR transcriptional regulatory family.</text>
</comment>
<dbReference type="FunFam" id="1.10.10.10:FF:000001">
    <property type="entry name" value="LysR family transcriptional regulator"/>
    <property type="match status" value="1"/>
</dbReference>
<dbReference type="PROSITE" id="PS50931">
    <property type="entry name" value="HTH_LYSR"/>
    <property type="match status" value="1"/>
</dbReference>
<dbReference type="PRINTS" id="PR00039">
    <property type="entry name" value="HTHLYSR"/>
</dbReference>
<comment type="caution">
    <text evidence="6">The sequence shown here is derived from an EMBL/GenBank/DDBJ whole genome shotgun (WGS) entry which is preliminary data.</text>
</comment>
<dbReference type="InterPro" id="IPR005119">
    <property type="entry name" value="LysR_subst-bd"/>
</dbReference>
<dbReference type="Gene3D" id="3.40.190.10">
    <property type="entry name" value="Periplasmic binding protein-like II"/>
    <property type="match status" value="2"/>
</dbReference>
<organism evidence="6 7">
    <name type="scientific">Palleronia caenipelagi</name>
    <dbReference type="NCBI Taxonomy" id="2489174"/>
    <lineage>
        <taxon>Bacteria</taxon>
        <taxon>Pseudomonadati</taxon>
        <taxon>Pseudomonadota</taxon>
        <taxon>Alphaproteobacteria</taxon>
        <taxon>Rhodobacterales</taxon>
        <taxon>Roseobacteraceae</taxon>
        <taxon>Palleronia</taxon>
    </lineage>
</organism>
<feature type="domain" description="HTH lysR-type" evidence="5">
    <location>
        <begin position="1"/>
        <end position="58"/>
    </location>
</feature>
<sequence>MDLNWLQDFVCLSRTLNFTRAAEERHITQPAFSRRIKALENWIGVPLIKRSSYPVQLSEAGAQFLPVARAIITDLTDARQALRAQERGVAAFQRFAVLHTISFNFLSHRIGEMEQLIPNLRVRVYSDNLRTCCQMLSDGTCDFLLCYSHPDIQPVLDEAQFDRKDVGNDPLLPVAQREAAATFGWTLDCEEAPQIPYLAYDPSSFLGTVVDHTIGRRDPPLALCYMDVVTEAIKRRMLAGSGVSWLPESAVAAELASGQIVRVGGESWGTSLTLSLFCSPDRLDKTGEAVWKTL</sequence>
<dbReference type="InterPro" id="IPR000847">
    <property type="entry name" value="LysR_HTH_N"/>
</dbReference>
<evidence type="ECO:0000313" key="6">
    <source>
        <dbReference type="EMBL" id="TRD23253.1"/>
    </source>
</evidence>
<dbReference type="SUPFAM" id="SSF46785">
    <property type="entry name" value="Winged helix' DNA-binding domain"/>
    <property type="match status" value="1"/>
</dbReference>
<evidence type="ECO:0000313" key="7">
    <source>
        <dbReference type="Proteomes" id="UP000318590"/>
    </source>
</evidence>
<dbReference type="SUPFAM" id="SSF53850">
    <property type="entry name" value="Periplasmic binding protein-like II"/>
    <property type="match status" value="1"/>
</dbReference>
<dbReference type="AlphaFoldDB" id="A0A547QA29"/>
<dbReference type="PANTHER" id="PTHR30126:SF2">
    <property type="entry name" value="HTH-TYPE TRANSCRIPTIONAL REGULATOR YJIE"/>
    <property type="match status" value="1"/>
</dbReference>
<name>A0A547QA29_9RHOB</name>
<dbReference type="EMBL" id="VFSV01000002">
    <property type="protein sequence ID" value="TRD23253.1"/>
    <property type="molecule type" value="Genomic_DNA"/>
</dbReference>
<evidence type="ECO:0000256" key="3">
    <source>
        <dbReference type="ARBA" id="ARBA00023125"/>
    </source>
</evidence>
<dbReference type="InterPro" id="IPR036388">
    <property type="entry name" value="WH-like_DNA-bd_sf"/>
</dbReference>
<dbReference type="GO" id="GO:0000976">
    <property type="term" value="F:transcription cis-regulatory region binding"/>
    <property type="evidence" value="ECO:0007669"/>
    <property type="project" value="TreeGrafter"/>
</dbReference>
<gene>
    <name evidence="6" type="ORF">FEV53_01465</name>
</gene>
<dbReference type="RefSeq" id="WP_142833044.1">
    <property type="nucleotide sequence ID" value="NZ_VFSV01000002.1"/>
</dbReference>
<evidence type="ECO:0000256" key="2">
    <source>
        <dbReference type="ARBA" id="ARBA00023015"/>
    </source>
</evidence>
<keyword evidence="3" id="KW-0238">DNA-binding</keyword>